<evidence type="ECO:0000313" key="2">
    <source>
        <dbReference type="Proteomes" id="UP000189810"/>
    </source>
</evidence>
<keyword evidence="2" id="KW-1185">Reference proteome</keyword>
<dbReference type="InterPro" id="IPR005883">
    <property type="entry name" value="PilM"/>
</dbReference>
<protein>
    <submittedName>
        <fullName evidence="1">Type IV pilus assembly protein PilM</fullName>
    </submittedName>
</protein>
<sequence>MKVQMPKISIPKLSLPILKKKAKVDLALQINHTVARLLSLDKNKKPTFEPVEIDWWNKSEYEKKHLLKDVVEKLGLKGKSVIASLDYKDVLLKVLKYPATMSMSDLKSAIDWSIKRELSASKEEMVYDYFLLDKFKETKQVMVLLVLARKSAVDDCIAMLKDASLDPKILDFELLALVNYGLYLNLPLPISILYIDYHYSVLVSLSQSNLSYSEINWGFAEYQEFEDEDHLERFLSEVRNLIVINDLSSVYLAGPVLMNSELLERFMENLPVLGLLDLEGIKPNFLIPYMLFIRGMEG</sequence>
<dbReference type="SUPFAM" id="SSF53067">
    <property type="entry name" value="Actin-like ATPase domain"/>
    <property type="match status" value="1"/>
</dbReference>
<accession>A0A1M6Q0F1</accession>
<dbReference type="Gene3D" id="3.30.420.40">
    <property type="match status" value="2"/>
</dbReference>
<dbReference type="Pfam" id="PF11104">
    <property type="entry name" value="PilM_2"/>
    <property type="match status" value="1"/>
</dbReference>
<dbReference type="AlphaFoldDB" id="A0A1M6Q0F1"/>
<dbReference type="STRING" id="381751.SAMN05444391_0027"/>
<reference evidence="1 2" key="1">
    <citation type="submission" date="2016-11" db="EMBL/GenBank/DDBJ databases">
        <authorList>
            <person name="Jaros S."/>
            <person name="Januszkiewicz K."/>
            <person name="Wedrychowicz H."/>
        </authorList>
    </citation>
    <scope>NUCLEOTIDE SEQUENCE [LARGE SCALE GENOMIC DNA]</scope>
    <source>
        <strain evidence="1 2">DSM 19557</strain>
    </source>
</reference>
<dbReference type="EMBL" id="LT670846">
    <property type="protein sequence ID" value="SHK13699.1"/>
    <property type="molecule type" value="Genomic_DNA"/>
</dbReference>
<proteinExistence type="predicted"/>
<dbReference type="InterPro" id="IPR043129">
    <property type="entry name" value="ATPase_NBD"/>
</dbReference>
<gene>
    <name evidence="1" type="ORF">SAMN05444391_0027</name>
</gene>
<organism evidence="1 2">
    <name type="scientific">Thermocrinis minervae</name>
    <dbReference type="NCBI Taxonomy" id="381751"/>
    <lineage>
        <taxon>Bacteria</taxon>
        <taxon>Pseudomonadati</taxon>
        <taxon>Aquificota</taxon>
        <taxon>Aquificia</taxon>
        <taxon>Aquificales</taxon>
        <taxon>Aquificaceae</taxon>
        <taxon>Thermocrinis</taxon>
    </lineage>
</organism>
<dbReference type="OrthoDB" id="11215at2"/>
<dbReference type="Proteomes" id="UP000189810">
    <property type="component" value="Chromosome I"/>
</dbReference>
<dbReference type="RefSeq" id="WP_079653244.1">
    <property type="nucleotide sequence ID" value="NZ_LT670846.1"/>
</dbReference>
<evidence type="ECO:0000313" key="1">
    <source>
        <dbReference type="EMBL" id="SHK13699.1"/>
    </source>
</evidence>
<name>A0A1M6Q0F1_9AQUI</name>
<dbReference type="Gene3D" id="3.30.1490.300">
    <property type="match status" value="1"/>
</dbReference>